<dbReference type="EMBL" id="BAABAL010000027">
    <property type="protein sequence ID" value="GAA4035865.1"/>
    <property type="molecule type" value="Genomic_DNA"/>
</dbReference>
<organism evidence="1 2">
    <name type="scientific">Allokutzneria multivorans</name>
    <dbReference type="NCBI Taxonomy" id="1142134"/>
    <lineage>
        <taxon>Bacteria</taxon>
        <taxon>Bacillati</taxon>
        <taxon>Actinomycetota</taxon>
        <taxon>Actinomycetes</taxon>
        <taxon>Pseudonocardiales</taxon>
        <taxon>Pseudonocardiaceae</taxon>
        <taxon>Allokutzneria</taxon>
    </lineage>
</organism>
<evidence type="ECO:0000313" key="2">
    <source>
        <dbReference type="Proteomes" id="UP001501747"/>
    </source>
</evidence>
<reference evidence="2" key="1">
    <citation type="journal article" date="2019" name="Int. J. Syst. Evol. Microbiol.">
        <title>The Global Catalogue of Microorganisms (GCM) 10K type strain sequencing project: providing services to taxonomists for standard genome sequencing and annotation.</title>
        <authorList>
            <consortium name="The Broad Institute Genomics Platform"/>
            <consortium name="The Broad Institute Genome Sequencing Center for Infectious Disease"/>
            <person name="Wu L."/>
            <person name="Ma J."/>
        </authorList>
    </citation>
    <scope>NUCLEOTIDE SEQUENCE [LARGE SCALE GENOMIC DNA]</scope>
    <source>
        <strain evidence="2">JCM 17342</strain>
    </source>
</reference>
<evidence type="ECO:0000313" key="1">
    <source>
        <dbReference type="EMBL" id="GAA4035865.1"/>
    </source>
</evidence>
<gene>
    <name evidence="1" type="ORF">GCM10022247_71880</name>
</gene>
<dbReference type="Proteomes" id="UP001501747">
    <property type="component" value="Unassembled WGS sequence"/>
</dbReference>
<proteinExistence type="predicted"/>
<accession>A0ABP7U4D3</accession>
<comment type="caution">
    <text evidence="1">The sequence shown here is derived from an EMBL/GenBank/DDBJ whole genome shotgun (WGS) entry which is preliminary data.</text>
</comment>
<name>A0ABP7U4D3_9PSEU</name>
<protein>
    <submittedName>
        <fullName evidence="1">Uncharacterized protein</fullName>
    </submittedName>
</protein>
<sequence>MRGISEPVAMAVVRWKSAEEGGRESGPPTASVYAATTTFVERGVQPSADAVHLSILLQEMGDGLYAVDFLVRELAAAYLKVGGELPVMEGPKVVATAMIVEMR</sequence>
<keyword evidence="2" id="KW-1185">Reference proteome</keyword>